<dbReference type="EMBL" id="LPWG01000007">
    <property type="protein sequence ID" value="ODS00357.1"/>
    <property type="molecule type" value="Genomic_DNA"/>
</dbReference>
<dbReference type="InterPro" id="IPR009057">
    <property type="entry name" value="Homeodomain-like_sf"/>
</dbReference>
<dbReference type="PANTHER" id="PTHR47894">
    <property type="entry name" value="HTH-TYPE TRANSCRIPTIONAL REGULATOR GADX"/>
    <property type="match status" value="1"/>
</dbReference>
<dbReference type="PROSITE" id="PS01124">
    <property type="entry name" value="HTH_ARAC_FAMILY_2"/>
    <property type="match status" value="1"/>
</dbReference>
<accession>A0A1E3W5F8</accession>
<sequence length="326" mass="36682">MLVDWEGERAFQKTFHAEGLPLVTADRDDLFVPMAALVRVFERAAKATARRDFGLRVGERLQPQSYGLWMQYCAQAPTLGEALRRIGDVLHFHQSGSRSRLVAEGAFVIWRYERSQPNKTHTQHSDHAVPAMLSLIRLYVGAEWAPSWIELDYPRDADAGIVEPLMPGPVRFGQPAVGIAVPIALISKQRPQRIGKRITPLDLEIQDVLPVTDEPLRSIFAISVLRLMDGRTDIDGTAAMAGISVRTLQRHLNREGLSYRSLLERVRLTRARALLEHTDLTITEVALTLGYSEHANFTRAFSRAAGLSPVQFRHHMRWINGNKDPS</sequence>
<organism evidence="5 6">
    <name type="scientific">Methyloceanibacter methanicus</name>
    <dbReference type="NCBI Taxonomy" id="1774968"/>
    <lineage>
        <taxon>Bacteria</taxon>
        <taxon>Pseudomonadati</taxon>
        <taxon>Pseudomonadota</taxon>
        <taxon>Alphaproteobacteria</taxon>
        <taxon>Hyphomicrobiales</taxon>
        <taxon>Hyphomicrobiaceae</taxon>
        <taxon>Methyloceanibacter</taxon>
    </lineage>
</organism>
<evidence type="ECO:0000313" key="6">
    <source>
        <dbReference type="Proteomes" id="UP000094501"/>
    </source>
</evidence>
<dbReference type="InterPro" id="IPR018060">
    <property type="entry name" value="HTH_AraC"/>
</dbReference>
<dbReference type="STRING" id="1774968.AUC68_00870"/>
<protein>
    <recommendedName>
        <fullName evidence="4">HTH araC/xylS-type domain-containing protein</fullName>
    </recommendedName>
</protein>
<dbReference type="InterPro" id="IPR018062">
    <property type="entry name" value="HTH_AraC-typ_CS"/>
</dbReference>
<dbReference type="InterPro" id="IPR020449">
    <property type="entry name" value="Tscrpt_reg_AraC-type_HTH"/>
</dbReference>
<dbReference type="PROSITE" id="PS00041">
    <property type="entry name" value="HTH_ARAC_FAMILY_1"/>
    <property type="match status" value="1"/>
</dbReference>
<dbReference type="SUPFAM" id="SSF46689">
    <property type="entry name" value="Homeodomain-like"/>
    <property type="match status" value="1"/>
</dbReference>
<reference evidence="5 6" key="1">
    <citation type="journal article" date="2016" name="Environ. Microbiol.">
        <title>New Methyloceanibacter diversity from North Sea sediments includes methanotroph containing solely the soluble methane monooxygenase.</title>
        <authorList>
            <person name="Vekeman B."/>
            <person name="Kerckhof F.M."/>
            <person name="Cremers G."/>
            <person name="de Vos P."/>
            <person name="Vandamme P."/>
            <person name="Boon N."/>
            <person name="Op den Camp H.J."/>
            <person name="Heylen K."/>
        </authorList>
    </citation>
    <scope>NUCLEOTIDE SEQUENCE [LARGE SCALE GENOMIC DNA]</scope>
    <source>
        <strain evidence="5 6">R-67174</strain>
    </source>
</reference>
<dbReference type="PRINTS" id="PR00032">
    <property type="entry name" value="HTHARAC"/>
</dbReference>
<evidence type="ECO:0000256" key="1">
    <source>
        <dbReference type="ARBA" id="ARBA00023015"/>
    </source>
</evidence>
<dbReference type="Pfam" id="PF12625">
    <property type="entry name" value="Arabinose_bd"/>
    <property type="match status" value="1"/>
</dbReference>
<evidence type="ECO:0000256" key="2">
    <source>
        <dbReference type="ARBA" id="ARBA00023125"/>
    </source>
</evidence>
<keyword evidence="2" id="KW-0238">DNA-binding</keyword>
<dbReference type="Proteomes" id="UP000094501">
    <property type="component" value="Unassembled WGS sequence"/>
</dbReference>
<name>A0A1E3W5F8_9HYPH</name>
<evidence type="ECO:0000259" key="4">
    <source>
        <dbReference type="PROSITE" id="PS01124"/>
    </source>
</evidence>
<keyword evidence="3" id="KW-0804">Transcription</keyword>
<evidence type="ECO:0000313" key="5">
    <source>
        <dbReference type="EMBL" id="ODS00357.1"/>
    </source>
</evidence>
<dbReference type="Gene3D" id="1.10.10.60">
    <property type="entry name" value="Homeodomain-like"/>
    <property type="match status" value="1"/>
</dbReference>
<dbReference type="SMART" id="SM00342">
    <property type="entry name" value="HTH_ARAC"/>
    <property type="match status" value="1"/>
</dbReference>
<dbReference type="GO" id="GO:0000976">
    <property type="term" value="F:transcription cis-regulatory region binding"/>
    <property type="evidence" value="ECO:0007669"/>
    <property type="project" value="TreeGrafter"/>
</dbReference>
<feature type="domain" description="HTH araC/xylS-type" evidence="4">
    <location>
        <begin position="217"/>
        <end position="315"/>
    </location>
</feature>
<gene>
    <name evidence="5" type="ORF">AUC68_00870</name>
</gene>
<dbReference type="GO" id="GO:0003700">
    <property type="term" value="F:DNA-binding transcription factor activity"/>
    <property type="evidence" value="ECO:0007669"/>
    <property type="project" value="InterPro"/>
</dbReference>
<dbReference type="GO" id="GO:0005829">
    <property type="term" value="C:cytosol"/>
    <property type="evidence" value="ECO:0007669"/>
    <property type="project" value="TreeGrafter"/>
</dbReference>
<evidence type="ECO:0000256" key="3">
    <source>
        <dbReference type="ARBA" id="ARBA00023163"/>
    </source>
</evidence>
<dbReference type="AlphaFoldDB" id="A0A1E3W5F8"/>
<dbReference type="Pfam" id="PF12833">
    <property type="entry name" value="HTH_18"/>
    <property type="match status" value="1"/>
</dbReference>
<keyword evidence="1" id="KW-0805">Transcription regulation</keyword>
<comment type="caution">
    <text evidence="5">The sequence shown here is derived from an EMBL/GenBank/DDBJ whole genome shotgun (WGS) entry which is preliminary data.</text>
</comment>
<dbReference type="PANTHER" id="PTHR47894:SF4">
    <property type="entry name" value="HTH-TYPE TRANSCRIPTIONAL REGULATOR GADX"/>
    <property type="match status" value="1"/>
</dbReference>
<keyword evidence="6" id="KW-1185">Reference proteome</keyword>
<proteinExistence type="predicted"/>
<dbReference type="InterPro" id="IPR032687">
    <property type="entry name" value="AraC-type_N"/>
</dbReference>